<comment type="caution">
    <text evidence="1">The sequence shown here is derived from an EMBL/GenBank/DDBJ whole genome shotgun (WGS) entry which is preliminary data.</text>
</comment>
<accession>A0A2N3KYM7</accession>
<protein>
    <submittedName>
        <fullName evidence="1">Uncharacterized protein</fullName>
    </submittedName>
</protein>
<reference evidence="1 2" key="1">
    <citation type="submission" date="2017-09" db="EMBL/GenBank/DDBJ databases">
        <title>Biodiversity and function of Thalassospira species in the particle-attached aromatic-hydrocarbon-degrading consortia from the surface seawater of the South China Sea.</title>
        <authorList>
            <person name="Dong C."/>
            <person name="Liu R."/>
            <person name="Shao Z."/>
        </authorList>
    </citation>
    <scope>NUCLEOTIDE SEQUENCE [LARGE SCALE GENOMIC DNA]</scope>
    <source>
        <strain evidence="1 2">CSC1P2</strain>
    </source>
</reference>
<dbReference type="EMBL" id="NWTK01000001">
    <property type="protein sequence ID" value="PKR55679.1"/>
    <property type="molecule type" value="Genomic_DNA"/>
</dbReference>
<organism evidence="1 2">
    <name type="scientific">Thalassospira marina</name>
    <dbReference type="NCBI Taxonomy" id="2048283"/>
    <lineage>
        <taxon>Bacteria</taxon>
        <taxon>Pseudomonadati</taxon>
        <taxon>Pseudomonadota</taxon>
        <taxon>Alphaproteobacteria</taxon>
        <taxon>Rhodospirillales</taxon>
        <taxon>Thalassospiraceae</taxon>
        <taxon>Thalassospira</taxon>
    </lineage>
</organism>
<dbReference type="Proteomes" id="UP000233597">
    <property type="component" value="Unassembled WGS sequence"/>
</dbReference>
<sequence>MRKTFVLRETFPVSFGVQARCAPTNLLSSRAGIFCRDHVCRDPIAAGGVVVNTITALLPYMVMGAKGAVNKALWVFCR</sequence>
<gene>
    <name evidence="1" type="ORF">COO20_00165</name>
</gene>
<evidence type="ECO:0000313" key="2">
    <source>
        <dbReference type="Proteomes" id="UP000233597"/>
    </source>
</evidence>
<name>A0A2N3KYM7_9PROT</name>
<evidence type="ECO:0000313" key="1">
    <source>
        <dbReference type="EMBL" id="PKR55679.1"/>
    </source>
</evidence>
<dbReference type="AlphaFoldDB" id="A0A2N3KYM7"/>
<proteinExistence type="predicted"/>